<reference evidence="1" key="1">
    <citation type="submission" date="2021-01" db="EMBL/GenBank/DDBJ databases">
        <title>Paracoccus amoyensis sp. nov., isolated from the surface seawater along the coast of Xiamen Island, China.</title>
        <authorList>
            <person name="Lyu L."/>
        </authorList>
    </citation>
    <scope>NUCLEOTIDE SEQUENCE</scope>
    <source>
        <strain evidence="1">MJ17</strain>
    </source>
</reference>
<protein>
    <submittedName>
        <fullName evidence="1">Uncharacterized protein</fullName>
    </submittedName>
</protein>
<dbReference type="Proteomes" id="UP000640485">
    <property type="component" value="Unassembled WGS sequence"/>
</dbReference>
<dbReference type="AlphaFoldDB" id="A0A934SBK1"/>
<evidence type="ECO:0000313" key="2">
    <source>
        <dbReference type="Proteomes" id="UP000640485"/>
    </source>
</evidence>
<sequence length="47" mass="5339">MITYVVWGAIFGCTPKGETEQNFGLIRQIEIDEQFLKTPLIAVRQIA</sequence>
<organism evidence="1 2">
    <name type="scientific">Paracoccus caeni</name>
    <dbReference type="NCBI Taxonomy" id="657651"/>
    <lineage>
        <taxon>Bacteria</taxon>
        <taxon>Pseudomonadati</taxon>
        <taxon>Pseudomonadota</taxon>
        <taxon>Alphaproteobacteria</taxon>
        <taxon>Rhodobacterales</taxon>
        <taxon>Paracoccaceae</taxon>
        <taxon>Paracoccus</taxon>
    </lineage>
</organism>
<comment type="caution">
    <text evidence="1">The sequence shown here is derived from an EMBL/GenBank/DDBJ whole genome shotgun (WGS) entry which is preliminary data.</text>
</comment>
<evidence type="ECO:0000313" key="1">
    <source>
        <dbReference type="EMBL" id="MBK4214703.1"/>
    </source>
</evidence>
<gene>
    <name evidence="1" type="ORF">JJJ17_02055</name>
</gene>
<name>A0A934SBK1_9RHOB</name>
<accession>A0A934SBK1</accession>
<proteinExistence type="predicted"/>
<dbReference type="RefSeq" id="WP_200683402.1">
    <property type="nucleotide sequence ID" value="NZ_JAEPRQ010000001.1"/>
</dbReference>
<dbReference type="EMBL" id="JAEPRQ010000001">
    <property type="protein sequence ID" value="MBK4214703.1"/>
    <property type="molecule type" value="Genomic_DNA"/>
</dbReference>
<keyword evidence="2" id="KW-1185">Reference proteome</keyword>